<evidence type="ECO:0000259" key="7">
    <source>
        <dbReference type="PROSITE" id="PS51225"/>
    </source>
</evidence>
<gene>
    <name evidence="8" type="primary">WBGene00109119</name>
</gene>
<keyword evidence="9" id="KW-1185">Reference proteome</keyword>
<reference evidence="9" key="1">
    <citation type="journal article" date="2008" name="Nat. Genet.">
        <title>The Pristionchus pacificus genome provides a unique perspective on nematode lifestyle and parasitism.</title>
        <authorList>
            <person name="Dieterich C."/>
            <person name="Clifton S.W."/>
            <person name="Schuster L.N."/>
            <person name="Chinwalla A."/>
            <person name="Delehaunty K."/>
            <person name="Dinkelacker I."/>
            <person name="Fulton L."/>
            <person name="Fulton R."/>
            <person name="Godfrey J."/>
            <person name="Minx P."/>
            <person name="Mitreva M."/>
            <person name="Roeseler W."/>
            <person name="Tian H."/>
            <person name="Witte H."/>
            <person name="Yang S.P."/>
            <person name="Wilson R.K."/>
            <person name="Sommer R.J."/>
        </authorList>
    </citation>
    <scope>NUCLEOTIDE SEQUENCE [LARGE SCALE GENOMIC DNA]</scope>
    <source>
        <strain evidence="9">PS312</strain>
    </source>
</reference>
<dbReference type="AlphaFoldDB" id="A0A8R1UED6"/>
<name>A0A8R1UED6_PRIPA</name>
<comment type="subcellular location">
    <subcellularLocation>
        <location evidence="1">Membrane</location>
        <topology evidence="1">Multi-pass membrane protein</topology>
    </subcellularLocation>
</comment>
<feature type="transmembrane region" description="Helical" evidence="6">
    <location>
        <begin position="97"/>
        <end position="121"/>
    </location>
</feature>
<dbReference type="GO" id="GO:0016020">
    <property type="term" value="C:membrane"/>
    <property type="evidence" value="ECO:0000318"/>
    <property type="project" value="GO_Central"/>
</dbReference>
<feature type="transmembrane region" description="Helical" evidence="6">
    <location>
        <begin position="64"/>
        <end position="85"/>
    </location>
</feature>
<reference evidence="8" key="2">
    <citation type="submission" date="2022-06" db="UniProtKB">
        <authorList>
            <consortium name="EnsemblMetazoa"/>
        </authorList>
    </citation>
    <scope>IDENTIFICATION</scope>
    <source>
        <strain evidence="8">PS312</strain>
    </source>
</reference>
<dbReference type="Pfam" id="PF01284">
    <property type="entry name" value="MARVEL"/>
    <property type="match status" value="1"/>
</dbReference>
<feature type="domain" description="MARVEL" evidence="7">
    <location>
        <begin position="29"/>
        <end position="181"/>
    </location>
</feature>
<evidence type="ECO:0000256" key="6">
    <source>
        <dbReference type="SAM" id="Phobius"/>
    </source>
</evidence>
<evidence type="ECO:0000256" key="4">
    <source>
        <dbReference type="ARBA" id="ARBA00023136"/>
    </source>
</evidence>
<accession>A0A8R1UED6</accession>
<dbReference type="EnsemblMetazoa" id="PPA19565.1">
    <property type="protein sequence ID" value="PPA19565.1"/>
    <property type="gene ID" value="WBGene00109119"/>
</dbReference>
<keyword evidence="2 5" id="KW-0812">Transmembrane</keyword>
<dbReference type="PROSITE" id="PS51225">
    <property type="entry name" value="MARVEL"/>
    <property type="match status" value="1"/>
</dbReference>
<evidence type="ECO:0000256" key="3">
    <source>
        <dbReference type="ARBA" id="ARBA00022989"/>
    </source>
</evidence>
<evidence type="ECO:0000313" key="9">
    <source>
        <dbReference type="Proteomes" id="UP000005239"/>
    </source>
</evidence>
<feature type="transmembrane region" description="Helical" evidence="6">
    <location>
        <begin position="148"/>
        <end position="170"/>
    </location>
</feature>
<sequence length="241" mass="27716">MSDKADIYLEEYPTTYDVNGRNFLVDWIFPVSSRGFFKFFEIILCFLAMLFIANSQGVLEERNFGLFVSFLGLSCSFVLLVSYVLMLNSKMSQLCWFILECMYYTVMSILLLVAGVCMWVYCADYWSSRNPVWQTWPSLAAMIPTKEYAMIHLLLLAAVVFTSIVFWICIADKKKADAQQILTQGDPRYLPLLDPLPIIHWKSPWIRRNDLVKDTESIHSDMCALFSMKNSIILIAALIGS</sequence>
<keyword evidence="4 5" id="KW-0472">Membrane</keyword>
<evidence type="ECO:0000256" key="5">
    <source>
        <dbReference type="PROSITE-ProRule" id="PRU00581"/>
    </source>
</evidence>
<protein>
    <submittedName>
        <fullName evidence="8">MARVEL domain-containing protein</fullName>
    </submittedName>
</protein>
<evidence type="ECO:0000313" key="8">
    <source>
        <dbReference type="EnsemblMetazoa" id="PPA19565.1"/>
    </source>
</evidence>
<evidence type="ECO:0000256" key="2">
    <source>
        <dbReference type="ARBA" id="ARBA00022692"/>
    </source>
</evidence>
<keyword evidence="3 6" id="KW-1133">Transmembrane helix</keyword>
<feature type="transmembrane region" description="Helical" evidence="6">
    <location>
        <begin position="39"/>
        <end position="58"/>
    </location>
</feature>
<organism evidence="8 9">
    <name type="scientific">Pristionchus pacificus</name>
    <name type="common">Parasitic nematode worm</name>
    <dbReference type="NCBI Taxonomy" id="54126"/>
    <lineage>
        <taxon>Eukaryota</taxon>
        <taxon>Metazoa</taxon>
        <taxon>Ecdysozoa</taxon>
        <taxon>Nematoda</taxon>
        <taxon>Chromadorea</taxon>
        <taxon>Rhabditida</taxon>
        <taxon>Rhabditina</taxon>
        <taxon>Diplogasteromorpha</taxon>
        <taxon>Diplogasteroidea</taxon>
        <taxon>Neodiplogasteridae</taxon>
        <taxon>Pristionchus</taxon>
    </lineage>
</organism>
<evidence type="ECO:0000256" key="1">
    <source>
        <dbReference type="ARBA" id="ARBA00004141"/>
    </source>
</evidence>
<dbReference type="Proteomes" id="UP000005239">
    <property type="component" value="Unassembled WGS sequence"/>
</dbReference>
<proteinExistence type="predicted"/>
<dbReference type="InterPro" id="IPR008253">
    <property type="entry name" value="Marvel"/>
</dbReference>